<dbReference type="Proteomes" id="UP000828390">
    <property type="component" value="Unassembled WGS sequence"/>
</dbReference>
<dbReference type="PANTHER" id="PTHR47018:SF1">
    <property type="entry name" value="TESMIN_TSO1-LIKE CXC DOMAIN-CONTAINING PROTEIN"/>
    <property type="match status" value="1"/>
</dbReference>
<name>A0A9D4M0W4_DREPO</name>
<organism evidence="1 2">
    <name type="scientific">Dreissena polymorpha</name>
    <name type="common">Zebra mussel</name>
    <name type="synonym">Mytilus polymorpha</name>
    <dbReference type="NCBI Taxonomy" id="45954"/>
    <lineage>
        <taxon>Eukaryota</taxon>
        <taxon>Metazoa</taxon>
        <taxon>Spiralia</taxon>
        <taxon>Lophotrochozoa</taxon>
        <taxon>Mollusca</taxon>
        <taxon>Bivalvia</taxon>
        <taxon>Autobranchia</taxon>
        <taxon>Heteroconchia</taxon>
        <taxon>Euheterodonta</taxon>
        <taxon>Imparidentia</taxon>
        <taxon>Neoheterodontei</taxon>
        <taxon>Myida</taxon>
        <taxon>Dreissenoidea</taxon>
        <taxon>Dreissenidae</taxon>
        <taxon>Dreissena</taxon>
    </lineage>
</organism>
<sequence>MELKQHCAKGRHNITRAAVLCLTTQILIGLESANALGEVPLKSRRLSLEIEKCILCERETPKTDLRKAMTMNINRRLNECARTLNDGKVLATPSGGDAVVQELKYH</sequence>
<comment type="caution">
    <text evidence="1">The sequence shown here is derived from an EMBL/GenBank/DDBJ whole genome shotgun (WGS) entry which is preliminary data.</text>
</comment>
<evidence type="ECO:0000313" key="1">
    <source>
        <dbReference type="EMBL" id="KAH3868807.1"/>
    </source>
</evidence>
<dbReference type="AlphaFoldDB" id="A0A9D4M0W4"/>
<accession>A0A9D4M0W4</accession>
<protein>
    <submittedName>
        <fullName evidence="1">Uncharacterized protein</fullName>
    </submittedName>
</protein>
<reference evidence="1" key="2">
    <citation type="submission" date="2020-11" db="EMBL/GenBank/DDBJ databases">
        <authorList>
            <person name="McCartney M.A."/>
            <person name="Auch B."/>
            <person name="Kono T."/>
            <person name="Mallez S."/>
            <person name="Becker A."/>
            <person name="Gohl D.M."/>
            <person name="Silverstein K.A.T."/>
            <person name="Koren S."/>
            <person name="Bechman K.B."/>
            <person name="Herman A."/>
            <person name="Abrahante J.E."/>
            <person name="Garbe J."/>
        </authorList>
    </citation>
    <scope>NUCLEOTIDE SEQUENCE</scope>
    <source>
        <strain evidence="1">Duluth1</strain>
        <tissue evidence="1">Whole animal</tissue>
    </source>
</reference>
<evidence type="ECO:0000313" key="2">
    <source>
        <dbReference type="Proteomes" id="UP000828390"/>
    </source>
</evidence>
<proteinExistence type="predicted"/>
<dbReference type="EMBL" id="JAIWYP010000002">
    <property type="protein sequence ID" value="KAH3868807.1"/>
    <property type="molecule type" value="Genomic_DNA"/>
</dbReference>
<reference evidence="1" key="1">
    <citation type="journal article" date="2019" name="bioRxiv">
        <title>The Genome of the Zebra Mussel, Dreissena polymorpha: A Resource for Invasive Species Research.</title>
        <authorList>
            <person name="McCartney M.A."/>
            <person name="Auch B."/>
            <person name="Kono T."/>
            <person name="Mallez S."/>
            <person name="Zhang Y."/>
            <person name="Obille A."/>
            <person name="Becker A."/>
            <person name="Abrahante J.E."/>
            <person name="Garbe J."/>
            <person name="Badalamenti J.P."/>
            <person name="Herman A."/>
            <person name="Mangelson H."/>
            <person name="Liachko I."/>
            <person name="Sullivan S."/>
            <person name="Sone E.D."/>
            <person name="Koren S."/>
            <person name="Silverstein K.A.T."/>
            <person name="Beckman K.B."/>
            <person name="Gohl D.M."/>
        </authorList>
    </citation>
    <scope>NUCLEOTIDE SEQUENCE</scope>
    <source>
        <strain evidence="1">Duluth1</strain>
        <tissue evidence="1">Whole animal</tissue>
    </source>
</reference>
<keyword evidence="2" id="KW-1185">Reference proteome</keyword>
<gene>
    <name evidence="1" type="ORF">DPMN_031961</name>
</gene>
<dbReference type="PANTHER" id="PTHR47018">
    <property type="entry name" value="CXC DOMAIN-CONTAINING PROTEIN-RELATED"/>
    <property type="match status" value="1"/>
</dbReference>